<protein>
    <submittedName>
        <fullName evidence="1">Uncharacterized protein</fullName>
    </submittedName>
</protein>
<evidence type="ECO:0000313" key="1">
    <source>
        <dbReference type="EMBL" id="RPD62778.1"/>
    </source>
</evidence>
<reference evidence="1" key="1">
    <citation type="journal article" date="2018" name="Genome Biol. Evol.">
        <title>Genomics and development of Lentinus tigrinus, a white-rot wood-decaying mushroom with dimorphic fruiting bodies.</title>
        <authorList>
            <person name="Wu B."/>
            <person name="Xu Z."/>
            <person name="Knudson A."/>
            <person name="Carlson A."/>
            <person name="Chen N."/>
            <person name="Kovaka S."/>
            <person name="LaButti K."/>
            <person name="Lipzen A."/>
            <person name="Pennachio C."/>
            <person name="Riley R."/>
            <person name="Schakwitz W."/>
            <person name="Umezawa K."/>
            <person name="Ohm R.A."/>
            <person name="Grigoriev I.V."/>
            <person name="Nagy L.G."/>
            <person name="Gibbons J."/>
            <person name="Hibbett D."/>
        </authorList>
    </citation>
    <scope>NUCLEOTIDE SEQUENCE [LARGE SCALE GENOMIC DNA]</scope>
    <source>
        <strain evidence="1">ALCF2SS1-6</strain>
    </source>
</reference>
<evidence type="ECO:0000313" key="2">
    <source>
        <dbReference type="Proteomes" id="UP000313359"/>
    </source>
</evidence>
<accession>A0A5C2SHN6</accession>
<gene>
    <name evidence="1" type="ORF">L227DRAFT_436510</name>
</gene>
<name>A0A5C2SHN6_9APHY</name>
<dbReference type="AlphaFoldDB" id="A0A5C2SHN6"/>
<proteinExistence type="predicted"/>
<organism evidence="1 2">
    <name type="scientific">Lentinus tigrinus ALCF2SS1-6</name>
    <dbReference type="NCBI Taxonomy" id="1328759"/>
    <lineage>
        <taxon>Eukaryota</taxon>
        <taxon>Fungi</taxon>
        <taxon>Dikarya</taxon>
        <taxon>Basidiomycota</taxon>
        <taxon>Agaricomycotina</taxon>
        <taxon>Agaricomycetes</taxon>
        <taxon>Polyporales</taxon>
        <taxon>Polyporaceae</taxon>
        <taxon>Lentinus</taxon>
    </lineage>
</organism>
<dbReference type="EMBL" id="ML122258">
    <property type="protein sequence ID" value="RPD62778.1"/>
    <property type="molecule type" value="Genomic_DNA"/>
</dbReference>
<sequence length="234" mass="26413">MPMLLIHGSLLHLWIAPESTRLGHGARLPSHCTFRRTQHTVSYCSSTLKLDRPPALGLDYARRHLLILTPSGVDNDHSSTLFFEYAVPESFRVGPVRRSSRTGLPTRLRGSCLARQPPRSTWAYTSREGTRRRSRASTAAALWVYCAFLRRAQESAVCDTTRHDARTLPSDADYSACLRCGNSRIYICSSYHLRIYLHIARTTSTSISYISQKPVAHITHCSSSGEYMFLFYSV</sequence>
<dbReference type="Proteomes" id="UP000313359">
    <property type="component" value="Unassembled WGS sequence"/>
</dbReference>
<keyword evidence="2" id="KW-1185">Reference proteome</keyword>